<protein>
    <submittedName>
        <fullName evidence="1">Uncharacterized protein</fullName>
    </submittedName>
</protein>
<dbReference type="eggNOG" id="COG4383">
    <property type="taxonomic scope" value="Bacteria"/>
</dbReference>
<dbReference type="InterPro" id="IPR009279">
    <property type="entry name" value="Portal_Mu"/>
</dbReference>
<dbReference type="Pfam" id="PF06074">
    <property type="entry name" value="Portal_Mu"/>
    <property type="match status" value="1"/>
</dbReference>
<comment type="caution">
    <text evidence="1">The sequence shown here is derived from an EMBL/GenBank/DDBJ whole genome shotgun (WGS) entry which is preliminary data.</text>
</comment>
<accession>B0MZL6</accession>
<reference evidence="1" key="1">
    <citation type="submission" date="2007-10" db="EMBL/GenBank/DDBJ databases">
        <authorList>
            <person name="Fulton L."/>
            <person name="Clifton S."/>
            <person name="Fulton B."/>
            <person name="Xu J."/>
            <person name="Minx P."/>
            <person name="Pepin K.H."/>
            <person name="Johnson M."/>
            <person name="Thiruvilangam P."/>
            <person name="Bhonagiri V."/>
            <person name="Nash W.E."/>
            <person name="Mardis E.R."/>
            <person name="Wilson R.K."/>
        </authorList>
    </citation>
    <scope>NUCLEOTIDE SEQUENCE [LARGE SCALE GENOMIC DNA]</scope>
    <source>
        <strain evidence="1">DSM 17216</strain>
    </source>
</reference>
<evidence type="ECO:0000313" key="2">
    <source>
        <dbReference type="Proteomes" id="UP000005819"/>
    </source>
</evidence>
<evidence type="ECO:0000313" key="1">
    <source>
        <dbReference type="EMBL" id="EDS03052.1"/>
    </source>
</evidence>
<proteinExistence type="predicted"/>
<sequence>MVGRVRITHFFGFELFFLKPEKMQEEGTFNHELLESIFHTSKKTIQEYVREIERHNRYRSVRSNMLLGTILDDRARLIDLYDACLQQDAHIRAVIETLESQILGDRYMLARLNDKGKYVKDVKESQKIQGSQFDKIIRGIIEAKLYGYTLLEIMPDIDPDTGRLKEVNSIERRNVLPEQGIVVKRQGLWLPHWDIRSAAYRKRYVLIKTGDIWDSSRPRRHLSSPKSLRLRTT</sequence>
<reference evidence="1" key="2">
    <citation type="submission" date="2013-09" db="EMBL/GenBank/DDBJ databases">
        <title>Draft genome sequence of Alistipes putredinis (DSM 17216).</title>
        <authorList>
            <person name="Sudarsanam P."/>
            <person name="Ley R."/>
            <person name="Guruge J."/>
            <person name="Turnbaugh P.J."/>
            <person name="Mahowald M."/>
            <person name="Liep D."/>
            <person name="Gordon J."/>
        </authorList>
    </citation>
    <scope>NUCLEOTIDE SEQUENCE</scope>
    <source>
        <strain evidence="1">DSM 17216</strain>
    </source>
</reference>
<keyword evidence="2" id="KW-1185">Reference proteome</keyword>
<organism evidence="1 2">
    <name type="scientific">Alistipes putredinis DSM 17216</name>
    <dbReference type="NCBI Taxonomy" id="445970"/>
    <lineage>
        <taxon>Bacteria</taxon>
        <taxon>Pseudomonadati</taxon>
        <taxon>Bacteroidota</taxon>
        <taxon>Bacteroidia</taxon>
        <taxon>Bacteroidales</taxon>
        <taxon>Rikenellaceae</taxon>
        <taxon>Alistipes</taxon>
    </lineage>
</organism>
<dbReference type="AlphaFoldDB" id="B0MZL6"/>
<dbReference type="EMBL" id="ABFK02000020">
    <property type="protein sequence ID" value="EDS03052.1"/>
    <property type="molecule type" value="Genomic_DNA"/>
</dbReference>
<dbReference type="HOGENOM" id="CLU_1187931_0_0_10"/>
<name>B0MZL6_9BACT</name>
<gene>
    <name evidence="1" type="ORF">ALIPUT_02590</name>
</gene>
<dbReference type="Proteomes" id="UP000005819">
    <property type="component" value="Unassembled WGS sequence"/>
</dbReference>